<dbReference type="GeneID" id="81470337"/>
<sequence>MSFVIRGLSPDTFRPLFALDDGALAARNIRRVVADADRGFPCRVILEDARQGETLLLLPFLHHDVAGPYRASGPIYVREAAMQQPAAVFRDTLPPSFPRRLLSLRAYDANGLMRDADAVEGSDALSHLQRLLAVPDVAYLHVHNARPGCYACRVDPA</sequence>
<name>A0A7G9TFC6_PSEMX</name>
<dbReference type="RefSeq" id="WP_187574109.1">
    <property type="nucleotide sequence ID" value="NZ_CP060731.1"/>
</dbReference>
<proteinExistence type="predicted"/>
<dbReference type="Pfam" id="PF06718">
    <property type="entry name" value="DUF1203"/>
    <property type="match status" value="1"/>
</dbReference>
<organism evidence="1 2">
    <name type="scientific">Pseudoxanthomonas mexicana</name>
    <dbReference type="NCBI Taxonomy" id="128785"/>
    <lineage>
        <taxon>Bacteria</taxon>
        <taxon>Pseudomonadati</taxon>
        <taxon>Pseudomonadota</taxon>
        <taxon>Gammaproteobacteria</taxon>
        <taxon>Lysobacterales</taxon>
        <taxon>Lysobacteraceae</taxon>
        <taxon>Pseudoxanthomonas</taxon>
    </lineage>
</organism>
<dbReference type="InterPro" id="IPR009593">
    <property type="entry name" value="DUF1203"/>
</dbReference>
<dbReference type="EMBL" id="CP060731">
    <property type="protein sequence ID" value="QNN78801.1"/>
    <property type="molecule type" value="Genomic_DNA"/>
</dbReference>
<accession>A0A7G9TFC6</accession>
<reference evidence="1 2" key="1">
    <citation type="submission" date="2020-08" db="EMBL/GenBank/DDBJ databases">
        <title>Streptomycin Non-resistant strain, P. mexicana.</title>
        <authorList>
            <person name="Ganesh-Kumar S."/>
            <person name="Zhe T."/>
            <person name="Yu Z."/>
            <person name="Min Y."/>
        </authorList>
    </citation>
    <scope>NUCLEOTIDE SEQUENCE [LARGE SCALE GENOMIC DNA]</scope>
    <source>
        <strain evidence="1 2">GTZY2</strain>
    </source>
</reference>
<evidence type="ECO:0000313" key="1">
    <source>
        <dbReference type="EMBL" id="QNN78801.1"/>
    </source>
</evidence>
<dbReference type="Proteomes" id="UP000515838">
    <property type="component" value="Chromosome"/>
</dbReference>
<dbReference type="AlphaFoldDB" id="A0A7G9TFC6"/>
<protein>
    <submittedName>
        <fullName evidence="1">DUF1203 domain-containing protein</fullName>
    </submittedName>
</protein>
<evidence type="ECO:0000313" key="2">
    <source>
        <dbReference type="Proteomes" id="UP000515838"/>
    </source>
</evidence>
<gene>
    <name evidence="1" type="ORF">IAE60_05120</name>
</gene>
<dbReference type="PIRSF" id="PIRSF034110">
    <property type="entry name" value="DUF1203"/>
    <property type="match status" value="1"/>
</dbReference>